<proteinExistence type="predicted"/>
<protein>
    <submittedName>
        <fullName evidence="2">Uncharacterized protein</fullName>
    </submittedName>
</protein>
<evidence type="ECO:0000313" key="3">
    <source>
        <dbReference type="Proteomes" id="UP000633509"/>
    </source>
</evidence>
<feature type="transmembrane region" description="Helical" evidence="1">
    <location>
        <begin position="7"/>
        <end position="28"/>
    </location>
</feature>
<dbReference type="Proteomes" id="UP000633509">
    <property type="component" value="Unassembled WGS sequence"/>
</dbReference>
<reference evidence="2 3" key="1">
    <citation type="submission" date="2020-10" db="EMBL/GenBank/DDBJ databases">
        <title>Sequencing the genomes of 1000 actinobacteria strains.</title>
        <authorList>
            <person name="Klenk H.-P."/>
        </authorList>
    </citation>
    <scope>NUCLEOTIDE SEQUENCE [LARGE SCALE GENOMIC DNA]</scope>
    <source>
        <strain evidence="2 3">DSM 43173</strain>
    </source>
</reference>
<gene>
    <name evidence="2" type="ORF">H4W80_005702</name>
</gene>
<dbReference type="EMBL" id="JADBEK010000001">
    <property type="protein sequence ID" value="MBE1587444.1"/>
    <property type="molecule type" value="Genomic_DNA"/>
</dbReference>
<keyword evidence="1" id="KW-1133">Transmembrane helix</keyword>
<comment type="caution">
    <text evidence="2">The sequence shown here is derived from an EMBL/GenBank/DDBJ whole genome shotgun (WGS) entry which is preliminary data.</text>
</comment>
<name>A0ABR9M3J7_9ACTN</name>
<sequence length="35" mass="3643">MFKAMVARLLTAVVMLTPVVMLIAGGALPPGVSWT</sequence>
<accession>A0ABR9M3J7</accession>
<evidence type="ECO:0000256" key="1">
    <source>
        <dbReference type="SAM" id="Phobius"/>
    </source>
</evidence>
<keyword evidence="1" id="KW-0812">Transmembrane</keyword>
<evidence type="ECO:0000313" key="2">
    <source>
        <dbReference type="EMBL" id="MBE1587444.1"/>
    </source>
</evidence>
<keyword evidence="3" id="KW-1185">Reference proteome</keyword>
<organism evidence="2 3">
    <name type="scientific">Nonomuraea angiospora</name>
    <dbReference type="NCBI Taxonomy" id="46172"/>
    <lineage>
        <taxon>Bacteria</taxon>
        <taxon>Bacillati</taxon>
        <taxon>Actinomycetota</taxon>
        <taxon>Actinomycetes</taxon>
        <taxon>Streptosporangiales</taxon>
        <taxon>Streptosporangiaceae</taxon>
        <taxon>Nonomuraea</taxon>
    </lineage>
</organism>
<keyword evidence="1" id="KW-0472">Membrane</keyword>